<dbReference type="OrthoDB" id="68483at2759"/>
<feature type="region of interest" description="Disordered" evidence="6">
    <location>
        <begin position="1036"/>
        <end position="1062"/>
    </location>
</feature>
<dbReference type="SMART" id="SM00220">
    <property type="entry name" value="S_TKc"/>
    <property type="match status" value="1"/>
</dbReference>
<evidence type="ECO:0000256" key="1">
    <source>
        <dbReference type="ARBA" id="ARBA00022527"/>
    </source>
</evidence>
<evidence type="ECO:0000256" key="4">
    <source>
        <dbReference type="ARBA" id="ARBA00022777"/>
    </source>
</evidence>
<feature type="compositionally biased region" description="Polar residues" evidence="6">
    <location>
        <begin position="302"/>
        <end position="313"/>
    </location>
</feature>
<evidence type="ECO:0000313" key="9">
    <source>
        <dbReference type="Proteomes" id="UP000765509"/>
    </source>
</evidence>
<keyword evidence="9" id="KW-1185">Reference proteome</keyword>
<feature type="region of interest" description="Disordered" evidence="6">
    <location>
        <begin position="347"/>
        <end position="396"/>
    </location>
</feature>
<reference evidence="8" key="1">
    <citation type="submission" date="2021-03" db="EMBL/GenBank/DDBJ databases">
        <title>Draft genome sequence of rust myrtle Austropuccinia psidii MF-1, a brazilian biotype.</title>
        <authorList>
            <person name="Quecine M.C."/>
            <person name="Pachon D.M.R."/>
            <person name="Bonatelli M.L."/>
            <person name="Correr F.H."/>
            <person name="Franceschini L.M."/>
            <person name="Leite T.F."/>
            <person name="Margarido G.R.A."/>
            <person name="Almeida C.A."/>
            <person name="Ferrarezi J.A."/>
            <person name="Labate C.A."/>
        </authorList>
    </citation>
    <scope>NUCLEOTIDE SEQUENCE</scope>
    <source>
        <strain evidence="8">MF-1</strain>
    </source>
</reference>
<dbReference type="PROSITE" id="PS50011">
    <property type="entry name" value="PROTEIN_KINASE_DOM"/>
    <property type="match status" value="1"/>
</dbReference>
<dbReference type="Proteomes" id="UP000765509">
    <property type="component" value="Unassembled WGS sequence"/>
</dbReference>
<feature type="compositionally biased region" description="Basic and acidic residues" evidence="6">
    <location>
        <begin position="1166"/>
        <end position="1180"/>
    </location>
</feature>
<feature type="compositionally biased region" description="Low complexity" evidence="6">
    <location>
        <begin position="916"/>
        <end position="930"/>
    </location>
</feature>
<dbReference type="CDD" id="cd14008">
    <property type="entry name" value="STKc_LKB1_CaMKK"/>
    <property type="match status" value="1"/>
</dbReference>
<comment type="caution">
    <text evidence="8">The sequence shown here is derived from an EMBL/GenBank/DDBJ whole genome shotgun (WGS) entry which is preliminary data.</text>
</comment>
<protein>
    <recommendedName>
        <fullName evidence="7">Protein kinase domain-containing protein</fullName>
    </recommendedName>
</protein>
<keyword evidence="4" id="KW-0418">Kinase</keyword>
<dbReference type="GO" id="GO:0007165">
    <property type="term" value="P:signal transduction"/>
    <property type="evidence" value="ECO:0007669"/>
    <property type="project" value="TreeGrafter"/>
</dbReference>
<dbReference type="SUPFAM" id="SSF56112">
    <property type="entry name" value="Protein kinase-like (PK-like)"/>
    <property type="match status" value="1"/>
</dbReference>
<feature type="region of interest" description="Disordered" evidence="6">
    <location>
        <begin position="1127"/>
        <end position="1180"/>
    </location>
</feature>
<feature type="region of interest" description="Disordered" evidence="6">
    <location>
        <begin position="1"/>
        <end position="36"/>
    </location>
</feature>
<dbReference type="PANTHER" id="PTHR43895:SF152">
    <property type="entry name" value="SERINE_THREONINE-PROTEIN KINASE TOS3"/>
    <property type="match status" value="1"/>
</dbReference>
<proteinExistence type="predicted"/>
<feature type="compositionally biased region" description="Polar residues" evidence="6">
    <location>
        <begin position="1127"/>
        <end position="1144"/>
    </location>
</feature>
<keyword evidence="1" id="KW-0723">Serine/threonine-protein kinase</keyword>
<sequence>MLAFHSNNNNQEPSSGIITKSSPSSPAFHHSSSKSFSSSFKQSSQVFNRRRAQSFLGTTTPPSNSISSSSPYIDQTFSNTSFHASQSAPLSSSNSSWWMIGWLKDHDLPQNSSSDFKKQSLFQNPLSPCYFQNRNLPSPIITHPIISSFSSKDTPPFRVLNPSQPPMSLQKDLTTTQTQLVPPFYFPHHHYPDLPSSNPESSSHSVLNHTNLSSSQKEYIDFPIPWSKPQDFAEMVRHTTKLQKSRDSITGRLIINQYMKGKELGRGVHGIVYIGKNMDKVIRTTSLPQNGVASDLRELSEQPHNQIQPSHLSRTWPINGHHDNSTALGLLTQEDYETVAIKVVRREPRGPKSLRRSQLQRQREHERRTIVALSSETSSSHSRKSGLTSPTNLNGFLSPDLSSTGGVTLLKDVDDKLKKEIAIMKRLRHPHIVQLKEVIDDAKSKKVFMILEFMEGGQVLWQDSTSQTPLMTVEQARKTFRQVLLGLEYLHYQGIIHRDIKPANLLWTADRETVKISDFGVSHISGVLKRSISTTNLSANLSHDQLRSVNSTDDKALRKTEGSPAFMAPELCCPVTLTPAATPPEKTSIDYFTQSSKLARNQSIKSINQKGKYPLKLTPSHRLISLPLSPNTFPKGQRPVVGKAIDIWALGVTLFCLLFGKTPFNAPNEYELFNVIWNEPILIPESMGIEAQPINFDPQNPNADRHFQRDSRELVDLLKKLLEKDPQKRITLEEVKIHPWVLNNLDNTQHWVHETAPVGGDTVYVTTEEVANFSRPRAILTIHKPLFSVKQSLHKAAIKLGLQRQSHKLSRLRSKSASSTSPSVCNSPHLSSPLPSVACLPSPHKSTISVKPSSVRPKMALDTSNLQFYRKIDTSPVSISSSYVGHNNTLIPSSRLNSRSGSGAFGTSSITNFTSPLRSSKLSLPQSRSSTPITSNPQFEDSLINSGLNQSLASLLSSDNILDSKSNQPDNLMTFSPLAGSSAPLHSLTFNHENLSSIHTNHPHMLLRPFRSSKPLRLEHRRSLPNSPASIQAIASPSHSSLIPPRNHSPAAVSEGNYSTKPTHSRRFLDAFIRVKQKFQRSHSRHHHKPSSITDITPLVTDALQSRDSVKVIDTTHIIDQDNYFTNELNQPGPSSEILTSDTEPSYDERLLKQEESDDEADEEEKMMMMRTLKEKNYLD</sequence>
<feature type="compositionally biased region" description="Polar residues" evidence="6">
    <location>
        <begin position="386"/>
        <end position="396"/>
    </location>
</feature>
<dbReference type="GO" id="GO:0005524">
    <property type="term" value="F:ATP binding"/>
    <property type="evidence" value="ECO:0007669"/>
    <property type="project" value="UniProtKB-KW"/>
</dbReference>
<dbReference type="EMBL" id="AVOT02015698">
    <property type="protein sequence ID" value="MBW0500209.1"/>
    <property type="molecule type" value="Genomic_DNA"/>
</dbReference>
<organism evidence="8 9">
    <name type="scientific">Austropuccinia psidii MF-1</name>
    <dbReference type="NCBI Taxonomy" id="1389203"/>
    <lineage>
        <taxon>Eukaryota</taxon>
        <taxon>Fungi</taxon>
        <taxon>Dikarya</taxon>
        <taxon>Basidiomycota</taxon>
        <taxon>Pucciniomycotina</taxon>
        <taxon>Pucciniomycetes</taxon>
        <taxon>Pucciniales</taxon>
        <taxon>Sphaerophragmiaceae</taxon>
        <taxon>Austropuccinia</taxon>
    </lineage>
</organism>
<dbReference type="InterPro" id="IPR000719">
    <property type="entry name" value="Prot_kinase_dom"/>
</dbReference>
<dbReference type="Pfam" id="PF00069">
    <property type="entry name" value="Pkinase"/>
    <property type="match status" value="2"/>
</dbReference>
<feature type="domain" description="Protein kinase" evidence="7">
    <location>
        <begin position="258"/>
        <end position="741"/>
    </location>
</feature>
<feature type="region of interest" description="Disordered" evidence="6">
    <location>
        <begin position="300"/>
        <end position="319"/>
    </location>
</feature>
<keyword evidence="3" id="KW-0547">Nucleotide-binding</keyword>
<feature type="compositionally biased region" description="Acidic residues" evidence="6">
    <location>
        <begin position="1156"/>
        <end position="1165"/>
    </location>
</feature>
<dbReference type="Gene3D" id="1.10.510.10">
    <property type="entry name" value="Transferase(Phosphotransferase) domain 1"/>
    <property type="match status" value="1"/>
</dbReference>
<dbReference type="InterPro" id="IPR011009">
    <property type="entry name" value="Kinase-like_dom_sf"/>
</dbReference>
<feature type="compositionally biased region" description="Low complexity" evidence="6">
    <location>
        <begin position="13"/>
        <end position="36"/>
    </location>
</feature>
<dbReference type="AlphaFoldDB" id="A0A9Q3DB89"/>
<evidence type="ECO:0000313" key="8">
    <source>
        <dbReference type="EMBL" id="MBW0500209.1"/>
    </source>
</evidence>
<name>A0A9Q3DB89_9BASI</name>
<dbReference type="Gene3D" id="3.30.200.20">
    <property type="entry name" value="Phosphorylase Kinase, domain 1"/>
    <property type="match status" value="1"/>
</dbReference>
<gene>
    <name evidence="8" type="ORF">O181_039924</name>
</gene>
<accession>A0A9Q3DB89</accession>
<feature type="compositionally biased region" description="Polar residues" evidence="6">
    <location>
        <begin position="1"/>
        <end position="12"/>
    </location>
</feature>
<dbReference type="PANTHER" id="PTHR43895">
    <property type="entry name" value="CALCIUM/CALMODULIN-DEPENDENT PROTEIN KINASE KINASE-RELATED"/>
    <property type="match status" value="1"/>
</dbReference>
<dbReference type="GO" id="GO:0004674">
    <property type="term" value="F:protein serine/threonine kinase activity"/>
    <property type="evidence" value="ECO:0007669"/>
    <property type="project" value="UniProtKB-KW"/>
</dbReference>
<keyword evidence="5" id="KW-0067">ATP-binding</keyword>
<evidence type="ECO:0000256" key="6">
    <source>
        <dbReference type="SAM" id="MobiDB-lite"/>
    </source>
</evidence>
<keyword evidence="2" id="KW-0808">Transferase</keyword>
<feature type="region of interest" description="Disordered" evidence="6">
    <location>
        <begin position="916"/>
        <end position="938"/>
    </location>
</feature>
<evidence type="ECO:0000259" key="7">
    <source>
        <dbReference type="PROSITE" id="PS50011"/>
    </source>
</evidence>
<evidence type="ECO:0000256" key="5">
    <source>
        <dbReference type="ARBA" id="ARBA00022840"/>
    </source>
</evidence>
<feature type="region of interest" description="Disordered" evidence="6">
    <location>
        <begin position="809"/>
        <end position="828"/>
    </location>
</feature>
<evidence type="ECO:0000256" key="3">
    <source>
        <dbReference type="ARBA" id="ARBA00022741"/>
    </source>
</evidence>
<evidence type="ECO:0000256" key="2">
    <source>
        <dbReference type="ARBA" id="ARBA00022679"/>
    </source>
</evidence>